<dbReference type="SUPFAM" id="SSF55797">
    <property type="entry name" value="PR-1-like"/>
    <property type="match status" value="1"/>
</dbReference>
<dbReference type="EMBL" id="JBHZPZ010000009">
    <property type="protein sequence ID" value="MFE3868164.1"/>
    <property type="molecule type" value="Genomic_DNA"/>
</dbReference>
<dbReference type="InterPro" id="IPR035940">
    <property type="entry name" value="CAP_sf"/>
</dbReference>
<dbReference type="PANTHER" id="PTHR31157:SF1">
    <property type="entry name" value="SCP DOMAIN-CONTAINING PROTEIN"/>
    <property type="match status" value="1"/>
</dbReference>
<dbReference type="RefSeq" id="WP_379854832.1">
    <property type="nucleotide sequence ID" value="NZ_JBHZPZ010000009.1"/>
</dbReference>
<comment type="caution">
    <text evidence="2">The sequence shown here is derived from an EMBL/GenBank/DDBJ whole genome shotgun (WGS) entry which is preliminary data.</text>
</comment>
<dbReference type="Pfam" id="PF00188">
    <property type="entry name" value="CAP"/>
    <property type="match status" value="1"/>
</dbReference>
<evidence type="ECO:0000313" key="2">
    <source>
        <dbReference type="EMBL" id="MFE3868164.1"/>
    </source>
</evidence>
<feature type="domain" description="SCP" evidence="1">
    <location>
        <begin position="2"/>
        <end position="110"/>
    </location>
</feature>
<name>A0ABW6HVX3_9FLAO</name>
<dbReference type="Gene3D" id="3.40.33.10">
    <property type="entry name" value="CAP"/>
    <property type="match status" value="1"/>
</dbReference>
<dbReference type="CDD" id="cd05379">
    <property type="entry name" value="CAP_bacterial"/>
    <property type="match status" value="1"/>
</dbReference>
<accession>A0ABW6HVX3</accession>
<dbReference type="InterPro" id="IPR014044">
    <property type="entry name" value="CAP_dom"/>
</dbReference>
<gene>
    <name evidence="2" type="ORF">ACFX5E_08760</name>
</gene>
<evidence type="ECO:0000313" key="3">
    <source>
        <dbReference type="Proteomes" id="UP001600109"/>
    </source>
</evidence>
<protein>
    <submittedName>
        <fullName evidence="2">CAP domain-containing protein</fullName>
    </submittedName>
</protein>
<sequence length="116" mass="12988">MDLINTYRISVGLKALIKTNYISYKAEDHNKYMIANNVINHDGFDARYIDIKNVLRATGMGENVAFNYISAKAVVDGWLASPGHKANILGNFTHFGISVRPDSAGKKYYTNIFVKI</sequence>
<keyword evidence="3" id="KW-1185">Reference proteome</keyword>
<reference evidence="2 3" key="1">
    <citation type="submission" date="2024-06" db="EMBL/GenBank/DDBJ databases">
        <title>Flavobacterium spp. isolated from glacier.</title>
        <authorList>
            <person name="Han D."/>
        </authorList>
    </citation>
    <scope>NUCLEOTIDE SEQUENCE [LARGE SCALE GENOMIC DNA]</scope>
    <source>
        <strain evidence="2 3">LS2P90</strain>
    </source>
</reference>
<evidence type="ECO:0000259" key="1">
    <source>
        <dbReference type="Pfam" id="PF00188"/>
    </source>
</evidence>
<dbReference type="Proteomes" id="UP001600109">
    <property type="component" value="Unassembled WGS sequence"/>
</dbReference>
<organism evidence="2 3">
    <name type="scientific">Flavobacterium xylosi</name>
    <dbReference type="NCBI Taxonomy" id="3230415"/>
    <lineage>
        <taxon>Bacteria</taxon>
        <taxon>Pseudomonadati</taxon>
        <taxon>Bacteroidota</taxon>
        <taxon>Flavobacteriia</taxon>
        <taxon>Flavobacteriales</taxon>
        <taxon>Flavobacteriaceae</taxon>
        <taxon>Flavobacterium</taxon>
    </lineage>
</organism>
<dbReference type="PANTHER" id="PTHR31157">
    <property type="entry name" value="SCP DOMAIN-CONTAINING PROTEIN"/>
    <property type="match status" value="1"/>
</dbReference>
<proteinExistence type="predicted"/>